<dbReference type="InterPro" id="IPR036691">
    <property type="entry name" value="Endo/exonu/phosph_ase_sf"/>
</dbReference>
<evidence type="ECO:0008006" key="3">
    <source>
        <dbReference type="Google" id="ProtNLM"/>
    </source>
</evidence>
<dbReference type="OrthoDB" id="6142893at2759"/>
<protein>
    <recommendedName>
        <fullName evidence="3">RNA-directed DNA polymerase from mobile element jockey-like</fullName>
    </recommendedName>
</protein>
<dbReference type="Gene3D" id="3.60.10.10">
    <property type="entry name" value="Endonuclease/exonuclease/phosphatase"/>
    <property type="match status" value="1"/>
</dbReference>
<reference evidence="1 2" key="1">
    <citation type="journal article" date="2018" name="Sci. Rep.">
        <title>Genomic signatures of local adaptation to the degree of environmental predictability in rotifers.</title>
        <authorList>
            <person name="Franch-Gras L."/>
            <person name="Hahn C."/>
            <person name="Garcia-Roger E.M."/>
            <person name="Carmona M.J."/>
            <person name="Serra M."/>
            <person name="Gomez A."/>
        </authorList>
    </citation>
    <scope>NUCLEOTIDE SEQUENCE [LARGE SCALE GENOMIC DNA]</scope>
    <source>
        <strain evidence="1">HYR1</strain>
    </source>
</reference>
<accession>A0A3M7QZ67</accession>
<evidence type="ECO:0000313" key="1">
    <source>
        <dbReference type="EMBL" id="RNA16593.1"/>
    </source>
</evidence>
<sequence length="475" mass="55061">MYEYFLDKYNFACNRFIPIYQSNKKKKFSPLMRRDIKSGLRRRFSAWEAFKKSGWNAQKKIVYNRAKKEAERLVKEGVKSYEESIAGSAKSNPKELYRYVDNKSCNGFREVIKALKNSDGVVSNDPKGIADFLNKRFQSIFSRGVPIANFHSSGTTFKCKQTFEGMPQIPDSVKRENEKLNPLSSVVNEPTSLKSPALSAVFQPPNRFKSFVNLDVISPTCTRAQSELDLCSSQNFKTQKMTKSIKPNLICPNCNKAYITYASLSGAKNHTQFQLFLPLMMIIPNYYYLNNLIDFDKTNDKKFKVLHLNINSLIFKFPEIKQILNLRIFDIIMLNETKLDEAILNSFFANNFYSIIRRDCRSNYGGVASLDFKRAKFVVPIPIGRSLSDNNNLKIFEDLLSSTDFSVINKFPNIDDKWDTIKELILNALEKSCTVRNFKKKSDDHCPWMDKELMDAKNYRDYFHQLSHTEKHEHD</sequence>
<dbReference type="EMBL" id="REGN01004671">
    <property type="protein sequence ID" value="RNA16593.1"/>
    <property type="molecule type" value="Genomic_DNA"/>
</dbReference>
<dbReference type="PANTHER" id="PTHR33395">
    <property type="entry name" value="TRANSCRIPTASE, PUTATIVE-RELATED-RELATED"/>
    <property type="match status" value="1"/>
</dbReference>
<gene>
    <name evidence="1" type="ORF">BpHYR1_011519</name>
</gene>
<name>A0A3M7QZ67_BRAPC</name>
<proteinExistence type="predicted"/>
<organism evidence="1 2">
    <name type="scientific">Brachionus plicatilis</name>
    <name type="common">Marine rotifer</name>
    <name type="synonym">Brachionus muelleri</name>
    <dbReference type="NCBI Taxonomy" id="10195"/>
    <lineage>
        <taxon>Eukaryota</taxon>
        <taxon>Metazoa</taxon>
        <taxon>Spiralia</taxon>
        <taxon>Gnathifera</taxon>
        <taxon>Rotifera</taxon>
        <taxon>Eurotatoria</taxon>
        <taxon>Monogononta</taxon>
        <taxon>Pseudotrocha</taxon>
        <taxon>Ploima</taxon>
        <taxon>Brachionidae</taxon>
        <taxon>Brachionus</taxon>
    </lineage>
</organism>
<dbReference type="Proteomes" id="UP000276133">
    <property type="component" value="Unassembled WGS sequence"/>
</dbReference>
<dbReference type="AlphaFoldDB" id="A0A3M7QZ67"/>
<keyword evidence="2" id="KW-1185">Reference proteome</keyword>
<comment type="caution">
    <text evidence="1">The sequence shown here is derived from an EMBL/GenBank/DDBJ whole genome shotgun (WGS) entry which is preliminary data.</text>
</comment>
<dbReference type="PANTHER" id="PTHR33395:SF22">
    <property type="entry name" value="REVERSE TRANSCRIPTASE DOMAIN-CONTAINING PROTEIN"/>
    <property type="match status" value="1"/>
</dbReference>
<evidence type="ECO:0000313" key="2">
    <source>
        <dbReference type="Proteomes" id="UP000276133"/>
    </source>
</evidence>